<gene>
    <name evidence="6" type="primary">wecB</name>
    <name evidence="6" type="ORF">RM539_09430</name>
</gene>
<name>A0ABU3D5H9_9FLAO</name>
<dbReference type="PANTHER" id="PTHR43174">
    <property type="entry name" value="UDP-N-ACETYLGLUCOSAMINE 2-EPIMERASE"/>
    <property type="match status" value="1"/>
</dbReference>
<dbReference type="InterPro" id="IPR029767">
    <property type="entry name" value="WecB-like"/>
</dbReference>
<dbReference type="NCBIfam" id="TIGR00236">
    <property type="entry name" value="wecB"/>
    <property type="match status" value="1"/>
</dbReference>
<evidence type="ECO:0000256" key="3">
    <source>
        <dbReference type="ARBA" id="ARBA00038858"/>
    </source>
</evidence>
<evidence type="ECO:0000313" key="7">
    <source>
        <dbReference type="Proteomes" id="UP001262582"/>
    </source>
</evidence>
<dbReference type="Pfam" id="PF02350">
    <property type="entry name" value="Epimerase_2"/>
    <property type="match status" value="2"/>
</dbReference>
<comment type="similarity">
    <text evidence="2 4">Belongs to the UDP-N-acetylglucosamine 2-epimerase family.</text>
</comment>
<proteinExistence type="inferred from homology"/>
<dbReference type="PANTHER" id="PTHR43174:SF2">
    <property type="entry name" value="UDP-N-ACETYLGLUCOSAMINE 2-EPIMERASE"/>
    <property type="match status" value="1"/>
</dbReference>
<dbReference type="GO" id="GO:0008761">
    <property type="term" value="F:UDP-N-acetylglucosamine 2-epimerase activity"/>
    <property type="evidence" value="ECO:0007669"/>
    <property type="project" value="UniProtKB-EC"/>
</dbReference>
<dbReference type="EMBL" id="JAVRHK010000005">
    <property type="protein sequence ID" value="MDT0676798.1"/>
    <property type="molecule type" value="Genomic_DNA"/>
</dbReference>
<reference evidence="6 7" key="1">
    <citation type="submission" date="2023-09" db="EMBL/GenBank/DDBJ databases">
        <authorList>
            <person name="Rey-Velasco X."/>
        </authorList>
    </citation>
    <scope>NUCLEOTIDE SEQUENCE [LARGE SCALE GENOMIC DNA]</scope>
    <source>
        <strain evidence="6 7">F117</strain>
    </source>
</reference>
<evidence type="ECO:0000313" key="6">
    <source>
        <dbReference type="EMBL" id="MDT0676798.1"/>
    </source>
</evidence>
<dbReference type="InterPro" id="IPR003331">
    <property type="entry name" value="UDP_GlcNAc_Epimerase_2_dom"/>
</dbReference>
<organism evidence="6 7">
    <name type="scientific">Autumnicola musiva</name>
    <dbReference type="NCBI Taxonomy" id="3075589"/>
    <lineage>
        <taxon>Bacteria</taxon>
        <taxon>Pseudomonadati</taxon>
        <taxon>Bacteroidota</taxon>
        <taxon>Flavobacteriia</taxon>
        <taxon>Flavobacteriales</taxon>
        <taxon>Flavobacteriaceae</taxon>
        <taxon>Autumnicola</taxon>
    </lineage>
</organism>
<feature type="domain" description="UDP-N-acetylglucosamine 2-epimerase" evidence="5">
    <location>
        <begin position="24"/>
        <end position="82"/>
    </location>
</feature>
<evidence type="ECO:0000256" key="4">
    <source>
        <dbReference type="RuleBase" id="RU003513"/>
    </source>
</evidence>
<dbReference type="RefSeq" id="WP_311503138.1">
    <property type="nucleotide sequence ID" value="NZ_JAVRHK010000005.1"/>
</dbReference>
<accession>A0ABU3D5H9</accession>
<comment type="caution">
    <text evidence="6">The sequence shown here is derived from an EMBL/GenBank/DDBJ whole genome shotgun (WGS) entry which is preliminary data.</text>
</comment>
<dbReference type="EC" id="5.1.3.14" evidence="3"/>
<dbReference type="Proteomes" id="UP001262582">
    <property type="component" value="Unassembled WGS sequence"/>
</dbReference>
<evidence type="ECO:0000259" key="5">
    <source>
        <dbReference type="Pfam" id="PF02350"/>
    </source>
</evidence>
<protein>
    <recommendedName>
        <fullName evidence="3">UDP-N-acetylglucosamine 2-epimerase (non-hydrolyzing)</fullName>
        <ecNumber evidence="3">5.1.3.14</ecNumber>
    </recommendedName>
</protein>
<evidence type="ECO:0000256" key="1">
    <source>
        <dbReference type="ARBA" id="ARBA00023235"/>
    </source>
</evidence>
<sequence length="406" mass="45556">MKILLCFGTRPEAIKMAPVIHEFKKQKIAFKVCVTAQHREMLDQVLEFFEIKPDYDLDLMEAGQSLNGLGSKIFSAIDKVFDDWLRGFPSAQTQGRQLSRTEGNIQDSADLRQAQPDNDAQPDNIVLVHGDTTTASMIAQAAFHRQIKVGHVEAGLRTYNKSSPFPEEINRQIISRIADFHFAPTTRARANLLKEQIYKEQIVMTGNTVVDALHWAAKKLSGKVLTEEIRSIQSLLNAQKQLILVTGHRRENFGKGLENIAEALLELSLRPNVEIVYPVHLNPNVKESVHRILADRPNIHLIPPVSYPAMLWLMQRAAVIISDSGGIQEEAPTFGKPVLVTREFSERMEGVDAGFSVLVGTDKTRIIEETDRLLNNPPDLCKKTNPYGDGKAAERIVEFLIKQILI</sequence>
<dbReference type="CDD" id="cd03786">
    <property type="entry name" value="GTB_UDP-GlcNAc_2-Epimerase"/>
    <property type="match status" value="1"/>
</dbReference>
<evidence type="ECO:0000256" key="2">
    <source>
        <dbReference type="ARBA" id="ARBA00038209"/>
    </source>
</evidence>
<feature type="domain" description="UDP-N-acetylglucosamine 2-epimerase" evidence="5">
    <location>
        <begin position="120"/>
        <end position="400"/>
    </location>
</feature>
<dbReference type="Gene3D" id="3.40.50.2000">
    <property type="entry name" value="Glycogen Phosphorylase B"/>
    <property type="match status" value="2"/>
</dbReference>
<dbReference type="SUPFAM" id="SSF53756">
    <property type="entry name" value="UDP-Glycosyltransferase/glycogen phosphorylase"/>
    <property type="match status" value="1"/>
</dbReference>
<keyword evidence="7" id="KW-1185">Reference proteome</keyword>
<keyword evidence="1 4" id="KW-0413">Isomerase</keyword>